<evidence type="ECO:0000313" key="10">
    <source>
        <dbReference type="Proteomes" id="UP001519460"/>
    </source>
</evidence>
<comment type="similarity">
    <text evidence="5">Belongs to the ligand-gated ion channel (TC 1.A.9) family.</text>
</comment>
<dbReference type="Gene3D" id="2.70.170.10">
    <property type="entry name" value="Neurotransmitter-gated ion-channel ligand-binding domain"/>
    <property type="match status" value="1"/>
</dbReference>
<dbReference type="InterPro" id="IPR006201">
    <property type="entry name" value="Neur_channel"/>
</dbReference>
<evidence type="ECO:0000256" key="1">
    <source>
        <dbReference type="ARBA" id="ARBA00004141"/>
    </source>
</evidence>
<dbReference type="PANTHER" id="PTHR18945">
    <property type="entry name" value="NEUROTRANSMITTER GATED ION CHANNEL"/>
    <property type="match status" value="1"/>
</dbReference>
<dbReference type="CDD" id="cd18989">
    <property type="entry name" value="LGIC_ECD_cation"/>
    <property type="match status" value="1"/>
</dbReference>
<evidence type="ECO:0000256" key="6">
    <source>
        <dbReference type="SAM" id="MobiDB-lite"/>
    </source>
</evidence>
<sequence length="470" mass="53046">MKISKQNYCIFYLCMITLSKHCRFSDSKDFNMSAQTHGSSFFWDYDPLVRPVSHPSDAVEVRVMFTMVSLLDVDIRKQTVSSFGWLTATWVDGRLSEILTALEKNEVLVDSDQIWKPDIAVYNSVDDTDLLQKLKMRLGVERNGRVTWRPGNAMKTFCSMDITYYPFDIHHCSIDIATWVYTEKDVMMIPVEPLLDVTDLMDSSEWTVSPEAVTSYYVLPDYKVLQFNFRLKRKVLFFVTNVLLPILLASVLSCVVMVLPNGSGEKMTVSLTSFLAFITYLKVTMDTLPRNSDTVCFFSLYLALQLVISVVNITVSTVAVKLYFEERQHIMDSVVKQSISGCSTSTLDIPSSRRNSETAEGFNLAKSQEIQQPAQDNDSKENNDMEKETIFRIRLAKSSPTCRDGNLTDLRRTEEIVDNAQGGEDVNARVNGATMISSKIERYGFVASLLLNILSGGLFLVAIAVGSRNM</sequence>
<comment type="caution">
    <text evidence="9">The sequence shown here is derived from an EMBL/GenBank/DDBJ whole genome shotgun (WGS) entry which is preliminary data.</text>
</comment>
<feature type="region of interest" description="Disordered" evidence="6">
    <location>
        <begin position="345"/>
        <end position="383"/>
    </location>
</feature>
<accession>A0ABD0L2M8</accession>
<comment type="subcellular location">
    <subcellularLocation>
        <location evidence="1">Membrane</location>
        <topology evidence="1">Multi-pass membrane protein</topology>
    </subcellularLocation>
</comment>
<dbReference type="Gene3D" id="1.20.58.390">
    <property type="entry name" value="Neurotransmitter-gated ion-channel transmembrane domain"/>
    <property type="match status" value="1"/>
</dbReference>
<protein>
    <submittedName>
        <fullName evidence="9">Uncharacterized protein</fullName>
    </submittedName>
</protein>
<keyword evidence="2 5" id="KW-0812">Transmembrane</keyword>
<feature type="compositionally biased region" description="Polar residues" evidence="6">
    <location>
        <begin position="365"/>
        <end position="376"/>
    </location>
</feature>
<dbReference type="SUPFAM" id="SSF90112">
    <property type="entry name" value="Neurotransmitter-gated ion-channel transmembrane pore"/>
    <property type="match status" value="1"/>
</dbReference>
<organism evidence="9 10">
    <name type="scientific">Batillaria attramentaria</name>
    <dbReference type="NCBI Taxonomy" id="370345"/>
    <lineage>
        <taxon>Eukaryota</taxon>
        <taxon>Metazoa</taxon>
        <taxon>Spiralia</taxon>
        <taxon>Lophotrochozoa</taxon>
        <taxon>Mollusca</taxon>
        <taxon>Gastropoda</taxon>
        <taxon>Caenogastropoda</taxon>
        <taxon>Sorbeoconcha</taxon>
        <taxon>Cerithioidea</taxon>
        <taxon>Batillariidae</taxon>
        <taxon>Batillaria</taxon>
    </lineage>
</organism>
<dbReference type="EMBL" id="JACVVK020000089">
    <property type="protein sequence ID" value="KAK7493754.1"/>
    <property type="molecule type" value="Genomic_DNA"/>
</dbReference>
<evidence type="ECO:0000256" key="4">
    <source>
        <dbReference type="ARBA" id="ARBA00023136"/>
    </source>
</evidence>
<dbReference type="PROSITE" id="PS00236">
    <property type="entry name" value="NEUROTR_ION_CHANNEL"/>
    <property type="match status" value="1"/>
</dbReference>
<proteinExistence type="inferred from homology"/>
<dbReference type="InterPro" id="IPR018000">
    <property type="entry name" value="Neurotransmitter_ion_chnl_CS"/>
</dbReference>
<dbReference type="Proteomes" id="UP001519460">
    <property type="component" value="Unassembled WGS sequence"/>
</dbReference>
<keyword evidence="5" id="KW-0406">Ion transport</keyword>
<comment type="caution">
    <text evidence="5">Lacks conserved residue(s) required for the propagation of feature annotation.</text>
</comment>
<evidence type="ECO:0000256" key="3">
    <source>
        <dbReference type="ARBA" id="ARBA00022989"/>
    </source>
</evidence>
<evidence type="ECO:0000256" key="5">
    <source>
        <dbReference type="RuleBase" id="RU000687"/>
    </source>
</evidence>
<dbReference type="InterPro" id="IPR006029">
    <property type="entry name" value="Neurotrans-gated_channel_TM"/>
</dbReference>
<feature type="transmembrane region" description="Helical" evidence="5">
    <location>
        <begin position="443"/>
        <end position="465"/>
    </location>
</feature>
<keyword evidence="3 5" id="KW-1133">Transmembrane helix</keyword>
<evidence type="ECO:0000313" key="9">
    <source>
        <dbReference type="EMBL" id="KAK7493754.1"/>
    </source>
</evidence>
<dbReference type="InterPro" id="IPR036719">
    <property type="entry name" value="Neuro-gated_channel_TM_sf"/>
</dbReference>
<evidence type="ECO:0000259" key="7">
    <source>
        <dbReference type="Pfam" id="PF02931"/>
    </source>
</evidence>
<gene>
    <name evidence="9" type="ORF">BaRGS_00014895</name>
</gene>
<feature type="domain" description="Neurotransmitter-gated ion-channel transmembrane" evidence="8">
    <location>
        <begin position="243"/>
        <end position="440"/>
    </location>
</feature>
<dbReference type="GO" id="GO:0016020">
    <property type="term" value="C:membrane"/>
    <property type="evidence" value="ECO:0007669"/>
    <property type="project" value="UniProtKB-SubCell"/>
</dbReference>
<evidence type="ECO:0000259" key="8">
    <source>
        <dbReference type="Pfam" id="PF02932"/>
    </source>
</evidence>
<dbReference type="GO" id="GO:0034220">
    <property type="term" value="P:monoatomic ion transmembrane transport"/>
    <property type="evidence" value="ECO:0007669"/>
    <property type="project" value="UniProtKB-KW"/>
</dbReference>
<name>A0ABD0L2M8_9CAEN</name>
<dbReference type="SUPFAM" id="SSF63712">
    <property type="entry name" value="Nicotinic receptor ligand binding domain-like"/>
    <property type="match status" value="1"/>
</dbReference>
<feature type="transmembrane region" description="Helical" evidence="5">
    <location>
        <begin position="235"/>
        <end position="259"/>
    </location>
</feature>
<dbReference type="Pfam" id="PF02932">
    <property type="entry name" value="Neur_chan_memb"/>
    <property type="match status" value="1"/>
</dbReference>
<keyword evidence="5" id="KW-0813">Transport</keyword>
<keyword evidence="10" id="KW-1185">Reference proteome</keyword>
<dbReference type="Pfam" id="PF02931">
    <property type="entry name" value="Neur_chan_LBD"/>
    <property type="match status" value="1"/>
</dbReference>
<dbReference type="InterPro" id="IPR036734">
    <property type="entry name" value="Neur_chan_lig-bd_sf"/>
</dbReference>
<dbReference type="InterPro" id="IPR006202">
    <property type="entry name" value="Neur_chan_lig-bd"/>
</dbReference>
<dbReference type="PRINTS" id="PR00252">
    <property type="entry name" value="NRIONCHANNEL"/>
</dbReference>
<dbReference type="CDD" id="cd19051">
    <property type="entry name" value="LGIC_TM_cation"/>
    <property type="match status" value="1"/>
</dbReference>
<dbReference type="FunFam" id="2.70.170.10:FF:000028">
    <property type="entry name" value="AcetylCholine Receptor"/>
    <property type="match status" value="1"/>
</dbReference>
<dbReference type="InterPro" id="IPR038050">
    <property type="entry name" value="Neuro_actylchol_rec"/>
</dbReference>
<evidence type="ECO:0000256" key="2">
    <source>
        <dbReference type="ARBA" id="ARBA00022692"/>
    </source>
</evidence>
<feature type="domain" description="Neurotransmitter-gated ion-channel ligand-binding" evidence="7">
    <location>
        <begin position="42"/>
        <end position="235"/>
    </location>
</feature>
<dbReference type="AlphaFoldDB" id="A0ABD0L2M8"/>
<keyword evidence="4 5" id="KW-0472">Membrane</keyword>
<reference evidence="9 10" key="1">
    <citation type="journal article" date="2023" name="Sci. Data">
        <title>Genome assembly of the Korean intertidal mud-creeper Batillaria attramentaria.</title>
        <authorList>
            <person name="Patra A.K."/>
            <person name="Ho P.T."/>
            <person name="Jun S."/>
            <person name="Lee S.J."/>
            <person name="Kim Y."/>
            <person name="Won Y.J."/>
        </authorList>
    </citation>
    <scope>NUCLEOTIDE SEQUENCE [LARGE SCALE GENOMIC DNA]</scope>
    <source>
        <strain evidence="9">Wonlab-2016</strain>
    </source>
</reference>
<feature type="transmembrane region" description="Helical" evidence="5">
    <location>
        <begin position="298"/>
        <end position="324"/>
    </location>
</feature>
<keyword evidence="5" id="KW-0407">Ion channel</keyword>